<evidence type="ECO:0000256" key="4">
    <source>
        <dbReference type="ARBA" id="ARBA00022630"/>
    </source>
</evidence>
<feature type="region of interest" description="Disordered" evidence="8">
    <location>
        <begin position="482"/>
        <end position="517"/>
    </location>
</feature>
<dbReference type="SUPFAM" id="SSF51905">
    <property type="entry name" value="FAD/NAD(P)-binding domain"/>
    <property type="match status" value="1"/>
</dbReference>
<dbReference type="OrthoDB" id="8671611at2"/>
<dbReference type="GO" id="GO:0071949">
    <property type="term" value="F:FAD binding"/>
    <property type="evidence" value="ECO:0007669"/>
    <property type="project" value="InterPro"/>
</dbReference>
<keyword evidence="4" id="KW-0285">Flavoprotein</keyword>
<keyword evidence="5" id="KW-0274">FAD</keyword>
<dbReference type="InterPro" id="IPR050982">
    <property type="entry name" value="Auxin_biosynth/cation_transpt"/>
</dbReference>
<dbReference type="PRINTS" id="PR00411">
    <property type="entry name" value="PNDRDTASEI"/>
</dbReference>
<dbReference type="InterPro" id="IPR002938">
    <property type="entry name" value="FAD-bd"/>
</dbReference>
<evidence type="ECO:0000256" key="8">
    <source>
        <dbReference type="SAM" id="MobiDB-lite"/>
    </source>
</evidence>
<evidence type="ECO:0000256" key="2">
    <source>
        <dbReference type="ARBA" id="ARBA00004924"/>
    </source>
</evidence>
<dbReference type="GO" id="GO:0004497">
    <property type="term" value="F:monooxygenase activity"/>
    <property type="evidence" value="ECO:0007669"/>
    <property type="project" value="TreeGrafter"/>
</dbReference>
<comment type="similarity">
    <text evidence="3">Belongs to the lysine N(6)-hydroxylase/L-ornithine N(5)-oxygenase family.</text>
</comment>
<proteinExistence type="inferred from homology"/>
<evidence type="ECO:0000256" key="3">
    <source>
        <dbReference type="ARBA" id="ARBA00007588"/>
    </source>
</evidence>
<dbReference type="PANTHER" id="PTHR43539">
    <property type="entry name" value="FLAVIN-BINDING MONOOXYGENASE-LIKE PROTEIN (AFU_ORTHOLOGUE AFUA_4G09220)"/>
    <property type="match status" value="1"/>
</dbReference>
<keyword evidence="7" id="KW-0560">Oxidoreductase</keyword>
<accession>A0A4P7D1Z3</accession>
<keyword evidence="11" id="KW-1185">Reference proteome</keyword>
<protein>
    <submittedName>
        <fullName evidence="10">NAD(P)/FAD-dependent oxidoreductase</fullName>
    </submittedName>
</protein>
<evidence type="ECO:0000313" key="11">
    <source>
        <dbReference type="Proteomes" id="UP000295727"/>
    </source>
</evidence>
<dbReference type="PANTHER" id="PTHR43539:SF91">
    <property type="entry name" value="FAD-DEPENDENT URATE HYDROXYLASE"/>
    <property type="match status" value="1"/>
</dbReference>
<evidence type="ECO:0000256" key="5">
    <source>
        <dbReference type="ARBA" id="ARBA00022827"/>
    </source>
</evidence>
<dbReference type="EMBL" id="CP038151">
    <property type="protein sequence ID" value="QBR02761.1"/>
    <property type="molecule type" value="Genomic_DNA"/>
</dbReference>
<dbReference type="Gene3D" id="3.50.50.60">
    <property type="entry name" value="FAD/NAD(P)-binding domain"/>
    <property type="match status" value="1"/>
</dbReference>
<dbReference type="InterPro" id="IPR025700">
    <property type="entry name" value="Lys/Orn_oxygenase"/>
</dbReference>
<evidence type="ECO:0000256" key="1">
    <source>
        <dbReference type="ARBA" id="ARBA00001974"/>
    </source>
</evidence>
<evidence type="ECO:0000259" key="9">
    <source>
        <dbReference type="Pfam" id="PF01494"/>
    </source>
</evidence>
<gene>
    <name evidence="10" type="ORF">E1956_36735</name>
</gene>
<dbReference type="Pfam" id="PF13434">
    <property type="entry name" value="Lys_Orn_oxgnase"/>
    <property type="match status" value="1"/>
</dbReference>
<evidence type="ECO:0000256" key="7">
    <source>
        <dbReference type="ARBA" id="ARBA00023002"/>
    </source>
</evidence>
<evidence type="ECO:0000256" key="6">
    <source>
        <dbReference type="ARBA" id="ARBA00022857"/>
    </source>
</evidence>
<name>A0A4P7D1Z3_9BURK</name>
<comment type="pathway">
    <text evidence="2">Siderophore biosynthesis.</text>
</comment>
<dbReference type="Pfam" id="PF01494">
    <property type="entry name" value="FAD_binding_3"/>
    <property type="match status" value="1"/>
</dbReference>
<organism evidence="10 11">
    <name type="scientific">Paraburkholderia pallida</name>
    <dbReference type="NCBI Taxonomy" id="2547399"/>
    <lineage>
        <taxon>Bacteria</taxon>
        <taxon>Pseudomonadati</taxon>
        <taxon>Pseudomonadota</taxon>
        <taxon>Betaproteobacteria</taxon>
        <taxon>Burkholderiales</taxon>
        <taxon>Burkholderiaceae</taxon>
        <taxon>Paraburkholderia</taxon>
    </lineage>
</organism>
<sequence length="517" mass="55327">MNPPIDRPTDCPTDRPAGLAALEARLREDLAWLELPARSWVPPCTHEGRPVVSVAIVGGGMAGLAAAASLTHLGVDAVIFDQSPQGFEGPWATTARMETLRSPKQLTGPALGLPALTFRAWFEAQFGSEAWRALDKIPRLQWMDYLRWYRDVLGLDVRNDHRITSIVPHDDGNGDGVVALSVSHAGRDDVVYARHVVLATGRDGLGGPSAPAFAQALPRRFWAHSSDDMDYAALRGKRVGVVGAGASAMDSAATALEAGAASVDLLIRRADIPRVNKGKGAGNPGLTHGHATLPDTWKWRIRHYVNVQQVPPPRGSTLRVSRHANARFNLGSPILDATVAGDALHVRTPNGLFELDFLVFATGFSIDPASRPEFASFARHIRTWSDRYTPPAGDEDRELADSPDLGPAFEFREKTPGACPGLERIHCFCAPATLSHGALSGDIPAVSDGAKRLALGLAAALYRDDIELHYANLEAFDEPEVFGDEWTPAGPPAALATPAAPAAPAEPSALPEPERLP</sequence>
<dbReference type="KEGG" id="ppai:E1956_36735"/>
<dbReference type="InterPro" id="IPR036188">
    <property type="entry name" value="FAD/NAD-bd_sf"/>
</dbReference>
<dbReference type="RefSeq" id="WP_134758280.1">
    <property type="nucleotide sequence ID" value="NZ_CP038151.1"/>
</dbReference>
<feature type="compositionally biased region" description="Low complexity" evidence="8">
    <location>
        <begin position="492"/>
        <end position="511"/>
    </location>
</feature>
<reference evidence="10 11" key="1">
    <citation type="submission" date="2019-03" db="EMBL/GenBank/DDBJ databases">
        <title>Paraburkholderia sp. 7MH5, isolated from subtropical forest soil.</title>
        <authorList>
            <person name="Gao Z.-H."/>
            <person name="Qiu L.-H."/>
        </authorList>
    </citation>
    <scope>NUCLEOTIDE SEQUENCE [LARGE SCALE GENOMIC DNA]</scope>
    <source>
        <strain evidence="10 11">7MH5</strain>
    </source>
</reference>
<feature type="domain" description="FAD-binding" evidence="9">
    <location>
        <begin position="52"/>
        <end position="106"/>
    </location>
</feature>
<dbReference type="Proteomes" id="UP000295727">
    <property type="component" value="Chromosome 4"/>
</dbReference>
<keyword evidence="6" id="KW-0521">NADP</keyword>
<comment type="cofactor">
    <cofactor evidence="1">
        <name>FAD</name>
        <dbReference type="ChEBI" id="CHEBI:57692"/>
    </cofactor>
</comment>
<evidence type="ECO:0000313" key="10">
    <source>
        <dbReference type="EMBL" id="QBR02761.1"/>
    </source>
</evidence>
<dbReference type="AlphaFoldDB" id="A0A4P7D1Z3"/>
<dbReference type="PRINTS" id="PR00368">
    <property type="entry name" value="FADPNR"/>
</dbReference>